<feature type="compositionally biased region" description="Acidic residues" evidence="1">
    <location>
        <begin position="362"/>
        <end position="384"/>
    </location>
</feature>
<reference evidence="2" key="2">
    <citation type="submission" date="2020-09" db="EMBL/GenBank/DDBJ databases">
        <authorList>
            <person name="Sun Q."/>
            <person name="Sedlacek I."/>
        </authorList>
    </citation>
    <scope>NUCLEOTIDE SEQUENCE</scope>
    <source>
        <strain evidence="2">CCM 8606</strain>
    </source>
</reference>
<sequence>MPQEQIQDNTVERIDMGTIAHDVLDLARSVALEVADNPEQVGDAVAAFAIEPQVVDFRFSSNMKGYEGWQWSVTLYHDVDREQWTVNESSLIPGEDSLLPPQWIPWKDRLLPSDLSVTDVIGTEQDDARLETGFRKTRSVDEVVHDILDDHQSDPHQLVHGQGVIRLYSQDRTLLQSVQHVSSVEHSGDFKSQHFTDGQEQLHKTQTQELQEELEVVQEMELSRRRVLTPYGRAQAAERWYAGQHGPKSLSTKAADGSVCQTCGFFVPLSGELNLMFGVCANVWSPDDGRVVSRDHGCGQHSDIEPLTPSHLWVQPKPAFDDMHIDIVAQAPRVERESIDALEQAADERSKGMFNTSKTDTTDTDAADEDDMDKTDGVSEELSE</sequence>
<dbReference type="Pfam" id="PF11228">
    <property type="entry name" value="DUF3027"/>
    <property type="match status" value="1"/>
</dbReference>
<dbReference type="EMBL" id="BMDH01000001">
    <property type="protein sequence ID" value="GGI12746.1"/>
    <property type="molecule type" value="Genomic_DNA"/>
</dbReference>
<name>A0A8J3AL74_9BIFI</name>
<comment type="caution">
    <text evidence="2">The sequence shown here is derived from an EMBL/GenBank/DDBJ whole genome shotgun (WGS) entry which is preliminary data.</text>
</comment>
<organism evidence="2 3">
    <name type="scientific">Galliscardovia ingluviei</name>
    <dbReference type="NCBI Taxonomy" id="1769422"/>
    <lineage>
        <taxon>Bacteria</taxon>
        <taxon>Bacillati</taxon>
        <taxon>Actinomycetota</taxon>
        <taxon>Actinomycetes</taxon>
        <taxon>Bifidobacteriales</taxon>
        <taxon>Bifidobacteriaceae</taxon>
        <taxon>Galliscardovia</taxon>
    </lineage>
</organism>
<feature type="region of interest" description="Disordered" evidence="1">
    <location>
        <begin position="342"/>
        <end position="384"/>
    </location>
</feature>
<dbReference type="AlphaFoldDB" id="A0A8J3AL74"/>
<keyword evidence="3" id="KW-1185">Reference proteome</keyword>
<accession>A0A8J3AL74</accession>
<reference evidence="2" key="1">
    <citation type="journal article" date="2014" name="Int. J. Syst. Evol. Microbiol.">
        <title>Complete genome sequence of Corynebacterium casei LMG S-19264T (=DSM 44701T), isolated from a smear-ripened cheese.</title>
        <authorList>
            <consortium name="US DOE Joint Genome Institute (JGI-PGF)"/>
            <person name="Walter F."/>
            <person name="Albersmeier A."/>
            <person name="Kalinowski J."/>
            <person name="Ruckert C."/>
        </authorList>
    </citation>
    <scope>NUCLEOTIDE SEQUENCE</scope>
    <source>
        <strain evidence="2">CCM 8606</strain>
    </source>
</reference>
<evidence type="ECO:0000313" key="2">
    <source>
        <dbReference type="EMBL" id="GGI12746.1"/>
    </source>
</evidence>
<evidence type="ECO:0000256" key="1">
    <source>
        <dbReference type="SAM" id="MobiDB-lite"/>
    </source>
</evidence>
<dbReference type="Proteomes" id="UP000619536">
    <property type="component" value="Unassembled WGS sequence"/>
</dbReference>
<dbReference type="RefSeq" id="WP_188354433.1">
    <property type="nucleotide sequence ID" value="NZ_BMDH01000001.1"/>
</dbReference>
<evidence type="ECO:0008006" key="4">
    <source>
        <dbReference type="Google" id="ProtNLM"/>
    </source>
</evidence>
<protein>
    <recommendedName>
        <fullName evidence="4">DUF3027 domain-containing protein</fullName>
    </recommendedName>
</protein>
<proteinExistence type="predicted"/>
<gene>
    <name evidence="2" type="ORF">GCM10007377_02500</name>
</gene>
<dbReference type="InterPro" id="IPR021391">
    <property type="entry name" value="DUF3027"/>
</dbReference>
<evidence type="ECO:0000313" key="3">
    <source>
        <dbReference type="Proteomes" id="UP000619536"/>
    </source>
</evidence>